<proteinExistence type="predicted"/>
<protein>
    <submittedName>
        <fullName evidence="1">Uncharacterized protein</fullName>
    </submittedName>
</protein>
<accession>A0A1M6B8E5</accession>
<organism evidence="1 2">
    <name type="scientific">Desulfofundulus thermosubterraneus DSM 16057</name>
    <dbReference type="NCBI Taxonomy" id="1121432"/>
    <lineage>
        <taxon>Bacteria</taxon>
        <taxon>Bacillati</taxon>
        <taxon>Bacillota</taxon>
        <taxon>Clostridia</taxon>
        <taxon>Eubacteriales</taxon>
        <taxon>Peptococcaceae</taxon>
        <taxon>Desulfofundulus</taxon>
    </lineage>
</organism>
<dbReference type="OrthoDB" id="1808111at2"/>
<dbReference type="RefSeq" id="WP_072867035.1">
    <property type="nucleotide sequence ID" value="NZ_FQZM01000004.1"/>
</dbReference>
<evidence type="ECO:0000313" key="2">
    <source>
        <dbReference type="Proteomes" id="UP000184529"/>
    </source>
</evidence>
<sequence>MGSFICDSCGREVGLYDGILSWYREGRELGNFAITHRPCQYCLGQPNNNVYRDLFRVASVKGYLAFVQYLITRWSEGYILKDFPSLQKTIAQINSHIHEGIANLLGE</sequence>
<dbReference type="Proteomes" id="UP000184529">
    <property type="component" value="Unassembled WGS sequence"/>
</dbReference>
<reference evidence="2" key="1">
    <citation type="submission" date="2016-11" db="EMBL/GenBank/DDBJ databases">
        <authorList>
            <person name="Varghese N."/>
            <person name="Submissions S."/>
        </authorList>
    </citation>
    <scope>NUCLEOTIDE SEQUENCE [LARGE SCALE GENOMIC DNA]</scope>
    <source>
        <strain evidence="2">DSM 16057</strain>
    </source>
</reference>
<gene>
    <name evidence="1" type="ORF">SAMN02745219_00340</name>
</gene>
<keyword evidence="2" id="KW-1185">Reference proteome</keyword>
<dbReference type="STRING" id="1121432.SAMN02745219_00340"/>
<dbReference type="AlphaFoldDB" id="A0A1M6B8E5"/>
<name>A0A1M6B8E5_9FIRM</name>
<evidence type="ECO:0000313" key="1">
    <source>
        <dbReference type="EMBL" id="SHI44848.1"/>
    </source>
</evidence>
<dbReference type="EMBL" id="FQZM01000004">
    <property type="protein sequence ID" value="SHI44848.1"/>
    <property type="molecule type" value="Genomic_DNA"/>
</dbReference>